<dbReference type="NCBIfam" id="NF038214">
    <property type="entry name" value="IS21_help_AAA"/>
    <property type="match status" value="1"/>
</dbReference>
<dbReference type="SMART" id="SM00382">
    <property type="entry name" value="AAA"/>
    <property type="match status" value="1"/>
</dbReference>
<dbReference type="PIRSF" id="PIRSF003073">
    <property type="entry name" value="DNAC_TnpB_IstB"/>
    <property type="match status" value="1"/>
</dbReference>
<dbReference type="InterPro" id="IPR047661">
    <property type="entry name" value="IstB"/>
</dbReference>
<evidence type="ECO:0000256" key="2">
    <source>
        <dbReference type="ARBA" id="ARBA00022741"/>
    </source>
</evidence>
<evidence type="ECO:0000313" key="5">
    <source>
        <dbReference type="EMBL" id="GAH69479.1"/>
    </source>
</evidence>
<feature type="domain" description="AAA+ ATPase" evidence="4">
    <location>
        <begin position="97"/>
        <end position="220"/>
    </location>
</feature>
<dbReference type="AlphaFoldDB" id="X1ITS3"/>
<comment type="similarity">
    <text evidence="1">Belongs to the IS21/IS1162 putative ATP-binding protein family.</text>
</comment>
<dbReference type="InterPro" id="IPR027417">
    <property type="entry name" value="P-loop_NTPase"/>
</dbReference>
<reference evidence="5" key="1">
    <citation type="journal article" date="2014" name="Front. Microbiol.">
        <title>High frequency of phylogenetically diverse reductive dehalogenase-homologous genes in deep subseafloor sedimentary metagenomes.</title>
        <authorList>
            <person name="Kawai M."/>
            <person name="Futagami T."/>
            <person name="Toyoda A."/>
            <person name="Takaki Y."/>
            <person name="Nishi S."/>
            <person name="Hori S."/>
            <person name="Arai W."/>
            <person name="Tsubouchi T."/>
            <person name="Morono Y."/>
            <person name="Uchiyama I."/>
            <person name="Ito T."/>
            <person name="Fujiyama A."/>
            <person name="Inagaki F."/>
            <person name="Takami H."/>
        </authorList>
    </citation>
    <scope>NUCLEOTIDE SEQUENCE</scope>
    <source>
        <strain evidence="5">Expedition CK06-06</strain>
    </source>
</reference>
<feature type="non-terminal residue" evidence="5">
    <location>
        <position position="221"/>
    </location>
</feature>
<accession>X1ITS3</accession>
<organism evidence="5">
    <name type="scientific">marine sediment metagenome</name>
    <dbReference type="NCBI Taxonomy" id="412755"/>
    <lineage>
        <taxon>unclassified sequences</taxon>
        <taxon>metagenomes</taxon>
        <taxon>ecological metagenomes</taxon>
    </lineage>
</organism>
<protein>
    <recommendedName>
        <fullName evidence="4">AAA+ ATPase domain-containing protein</fullName>
    </recommendedName>
</protein>
<dbReference type="SUPFAM" id="SSF52540">
    <property type="entry name" value="P-loop containing nucleoside triphosphate hydrolases"/>
    <property type="match status" value="1"/>
</dbReference>
<dbReference type="Pfam" id="PF01695">
    <property type="entry name" value="IstB_IS21"/>
    <property type="match status" value="1"/>
</dbReference>
<keyword evidence="2" id="KW-0547">Nucleotide-binding</keyword>
<dbReference type="CDD" id="cd00009">
    <property type="entry name" value="AAA"/>
    <property type="match status" value="1"/>
</dbReference>
<dbReference type="GO" id="GO:0006260">
    <property type="term" value="P:DNA replication"/>
    <property type="evidence" value="ECO:0007669"/>
    <property type="project" value="TreeGrafter"/>
</dbReference>
<dbReference type="InterPro" id="IPR002611">
    <property type="entry name" value="IstB_ATP-bd"/>
</dbReference>
<dbReference type="Gene3D" id="3.40.50.300">
    <property type="entry name" value="P-loop containing nucleotide triphosphate hydrolases"/>
    <property type="match status" value="1"/>
</dbReference>
<gene>
    <name evidence="5" type="ORF">S03H2_49070</name>
</gene>
<dbReference type="PANTHER" id="PTHR30050">
    <property type="entry name" value="CHROMOSOMAL REPLICATION INITIATOR PROTEIN DNAA"/>
    <property type="match status" value="1"/>
</dbReference>
<evidence type="ECO:0000256" key="1">
    <source>
        <dbReference type="ARBA" id="ARBA00008059"/>
    </source>
</evidence>
<evidence type="ECO:0000256" key="3">
    <source>
        <dbReference type="ARBA" id="ARBA00022840"/>
    </source>
</evidence>
<proteinExistence type="inferred from homology"/>
<name>X1ITS3_9ZZZZ</name>
<dbReference type="InterPro" id="IPR028350">
    <property type="entry name" value="DNAC/IstB-like"/>
</dbReference>
<dbReference type="EMBL" id="BARU01030983">
    <property type="protein sequence ID" value="GAH69479.1"/>
    <property type="molecule type" value="Genomic_DNA"/>
</dbReference>
<dbReference type="GO" id="GO:0005524">
    <property type="term" value="F:ATP binding"/>
    <property type="evidence" value="ECO:0007669"/>
    <property type="project" value="UniProtKB-KW"/>
</dbReference>
<sequence>MTVEFQECLKSLRLPAVKDCFQELADQARAQRYTYEQYLVEVLEREQEERRRHRIERYLRASRLPLEKNLESFDRNRLSAKVDAQLSLMLEGSFVDRTENVLAFGNPGSGKSHLLCALAQELVYQGRRVLFRPCDLLVQELLIAKRDLKLAHVLKKLSRFQALIIDDIGYVQQSREEMEVLFTLLSHRYERGSVMVTANLPFAEWEKIFKDPMTTAAAIDR</sequence>
<dbReference type="InterPro" id="IPR003593">
    <property type="entry name" value="AAA+_ATPase"/>
</dbReference>
<comment type="caution">
    <text evidence="5">The sequence shown here is derived from an EMBL/GenBank/DDBJ whole genome shotgun (WGS) entry which is preliminary data.</text>
</comment>
<evidence type="ECO:0000259" key="4">
    <source>
        <dbReference type="SMART" id="SM00382"/>
    </source>
</evidence>
<dbReference type="PANTHER" id="PTHR30050:SF4">
    <property type="entry name" value="ATP-BINDING PROTEIN RV3427C IN INSERTION SEQUENCE-RELATED"/>
    <property type="match status" value="1"/>
</dbReference>
<keyword evidence="3" id="KW-0067">ATP-binding</keyword>